<feature type="compositionally biased region" description="Polar residues" evidence="1">
    <location>
        <begin position="460"/>
        <end position="474"/>
    </location>
</feature>
<dbReference type="CDD" id="cd03801">
    <property type="entry name" value="GT4_PimA-like"/>
    <property type="match status" value="1"/>
</dbReference>
<dbReference type="RefSeq" id="WP_114396907.1">
    <property type="nucleotide sequence ID" value="NZ_QEIM01000022.1"/>
</dbReference>
<dbReference type="EMBL" id="QEIN01000112">
    <property type="protein sequence ID" value="RCV57388.1"/>
    <property type="molecule type" value="Genomic_DNA"/>
</dbReference>
<name>A0A368T3N7_9ACTN</name>
<organism evidence="2 3">
    <name type="scientific">Marinitenerispora sediminis</name>
    <dbReference type="NCBI Taxonomy" id="1931232"/>
    <lineage>
        <taxon>Bacteria</taxon>
        <taxon>Bacillati</taxon>
        <taxon>Actinomycetota</taxon>
        <taxon>Actinomycetes</taxon>
        <taxon>Streptosporangiales</taxon>
        <taxon>Nocardiopsidaceae</taxon>
        <taxon>Marinitenerispora</taxon>
    </lineage>
</organism>
<feature type="region of interest" description="Disordered" evidence="1">
    <location>
        <begin position="405"/>
        <end position="442"/>
    </location>
</feature>
<feature type="region of interest" description="Disordered" evidence="1">
    <location>
        <begin position="457"/>
        <end position="529"/>
    </location>
</feature>
<evidence type="ECO:0000256" key="1">
    <source>
        <dbReference type="SAM" id="MobiDB-lite"/>
    </source>
</evidence>
<gene>
    <name evidence="2" type="ORF">DEF24_15175</name>
</gene>
<dbReference type="Pfam" id="PF20706">
    <property type="entry name" value="GT4-conflict"/>
    <property type="match status" value="1"/>
</dbReference>
<feature type="compositionally biased region" description="Low complexity" evidence="1">
    <location>
        <begin position="475"/>
        <end position="486"/>
    </location>
</feature>
<comment type="caution">
    <text evidence="2">The sequence shown here is derived from an EMBL/GenBank/DDBJ whole genome shotgun (WGS) entry which is preliminary data.</text>
</comment>
<feature type="compositionally biased region" description="Basic and acidic residues" evidence="1">
    <location>
        <begin position="500"/>
        <end position="510"/>
    </location>
</feature>
<reference evidence="2 3" key="1">
    <citation type="submission" date="2018-04" db="EMBL/GenBank/DDBJ databases">
        <title>Novel actinobacteria from marine sediment.</title>
        <authorList>
            <person name="Ng Z.Y."/>
            <person name="Tan G.Y.A."/>
        </authorList>
    </citation>
    <scope>NUCLEOTIDE SEQUENCE [LARGE SCALE GENOMIC DNA]</scope>
    <source>
        <strain evidence="2 3">TPS81</strain>
    </source>
</reference>
<dbReference type="AlphaFoldDB" id="A0A368T3N7"/>
<dbReference type="Proteomes" id="UP000253318">
    <property type="component" value="Unassembled WGS sequence"/>
</dbReference>
<proteinExistence type="predicted"/>
<feature type="compositionally biased region" description="Polar residues" evidence="1">
    <location>
        <begin position="432"/>
        <end position="442"/>
    </location>
</feature>
<sequence>MSTDDRYRILLVSDVSGPGLGGVPVFNQRLTEALSQKHDVTLLTVTAREEGHGDARIIRLRNPYAGEDGGERKALLEAIERGHPRTLGLPNPKRNSFDLILGHSRFSGPAAVMLREKWYPNARVVHFLHTSPERLAEVKGSLKGPEHAGIELAVLEKADLAVGVGPLLTNEVRRLARNSQQRPASHEFVPGTDIHSLVARRPAVHGQPLNLLLLGRANDPIKGADDAAWAMRQLRQDGYDVRLTIRGADQAQLAQEQAKFDEIAGRGVIHVLPFTKNPQEIIDDVRAADAVIMPSKHEGFGMVATEALGHGVPVLVNQESGAAEFFSDPRRVPTAVGEHAIVPDLGAPRDERVELWSRHIAELHDDLSAYQRTASQAHQHLANYSWAHGAEALVDVAMKTPLAAGRSPGDLPANTVQGPNGQVMAALPPPTADSTSDSARQQVITAPSDLAAIRAASLGQRETSTTGESKSQHSAPAATPPAFLAASNTTSPGEKAVPAPKEDTGTDTQRHLRGQQSDNTHRPGSGSHT</sequence>
<dbReference type="SUPFAM" id="SSF53756">
    <property type="entry name" value="UDP-Glycosyltransferase/glycogen phosphorylase"/>
    <property type="match status" value="1"/>
</dbReference>
<protein>
    <submittedName>
        <fullName evidence="2">Uncharacterized protein</fullName>
    </submittedName>
</protein>
<accession>A0A368T3N7</accession>
<keyword evidence="3" id="KW-1185">Reference proteome</keyword>
<dbReference type="OrthoDB" id="218695at2"/>
<dbReference type="PANTHER" id="PTHR12526">
    <property type="entry name" value="GLYCOSYLTRANSFERASE"/>
    <property type="match status" value="1"/>
</dbReference>
<evidence type="ECO:0000313" key="3">
    <source>
        <dbReference type="Proteomes" id="UP000253318"/>
    </source>
</evidence>
<dbReference type="Gene3D" id="3.40.50.2000">
    <property type="entry name" value="Glycogen Phosphorylase B"/>
    <property type="match status" value="2"/>
</dbReference>
<evidence type="ECO:0000313" key="2">
    <source>
        <dbReference type="EMBL" id="RCV57388.1"/>
    </source>
</evidence>